<proteinExistence type="inferred from homology"/>
<dbReference type="EMBL" id="QTUA01000001">
    <property type="protein sequence ID" value="REF30731.1"/>
    <property type="molecule type" value="Genomic_DNA"/>
</dbReference>
<evidence type="ECO:0000313" key="8">
    <source>
        <dbReference type="EMBL" id="REF30731.1"/>
    </source>
</evidence>
<comment type="similarity">
    <text evidence="1">Belongs to the thioredoxin family. DsbA subfamily.</text>
</comment>
<evidence type="ECO:0000256" key="5">
    <source>
        <dbReference type="ARBA" id="ARBA00023284"/>
    </source>
</evidence>
<dbReference type="AlphaFoldDB" id="A0A3D9V0V7"/>
<comment type="caution">
    <text evidence="8">The sequence shown here is derived from an EMBL/GenBank/DDBJ whole genome shotgun (WGS) entry which is preliminary data.</text>
</comment>
<keyword evidence="2" id="KW-0732">Signal</keyword>
<dbReference type="GO" id="GO:0016853">
    <property type="term" value="F:isomerase activity"/>
    <property type="evidence" value="ECO:0007669"/>
    <property type="project" value="UniProtKB-KW"/>
</dbReference>
<dbReference type="Proteomes" id="UP000256253">
    <property type="component" value="Unassembled WGS sequence"/>
</dbReference>
<keyword evidence="3" id="KW-0560">Oxidoreductase</keyword>
<protein>
    <submittedName>
        <fullName evidence="8">Protein-disulfide isomerase</fullName>
    </submittedName>
</protein>
<dbReference type="RefSeq" id="WP_115922675.1">
    <property type="nucleotide sequence ID" value="NZ_QTUA01000001.1"/>
</dbReference>
<dbReference type="GO" id="GO:0016491">
    <property type="term" value="F:oxidoreductase activity"/>
    <property type="evidence" value="ECO:0007669"/>
    <property type="project" value="UniProtKB-KW"/>
</dbReference>
<keyword evidence="6" id="KW-1133">Transmembrane helix</keyword>
<keyword evidence="4" id="KW-1015">Disulfide bond</keyword>
<evidence type="ECO:0000256" key="6">
    <source>
        <dbReference type="SAM" id="Phobius"/>
    </source>
</evidence>
<accession>A0A3D9V0V7</accession>
<keyword evidence="8" id="KW-0413">Isomerase</keyword>
<sequence length="253" mass="26796">MPRPDASTKLAATKPKDNGKLQLWIAVGLVLALVVGGFAAVILTNSGNSTTKATGPANSISDGNGLQVYPGKAKAAVPDVQLYVDYQCPICNELEKANGEQMMQMAQAGDIKLTVHVMSFLDNNLGNNSSKQAANAAFCADDAGKFPQFHTELFKNQPAQEGAGYPTSIYQTVAQKVGITGTALNTSNTCVKDDKYKSYVTATEQRSGKNGVNGTPTLIVNGHSTANDNTALTQLTQQQNSFKTVVEQYAKKS</sequence>
<feature type="domain" description="Thioredoxin-like fold" evidence="7">
    <location>
        <begin position="70"/>
        <end position="230"/>
    </location>
</feature>
<dbReference type="CDD" id="cd02972">
    <property type="entry name" value="DsbA_family"/>
    <property type="match status" value="1"/>
</dbReference>
<keyword evidence="5" id="KW-0676">Redox-active center</keyword>
<keyword evidence="6" id="KW-0812">Transmembrane</keyword>
<dbReference type="InterPro" id="IPR012336">
    <property type="entry name" value="Thioredoxin-like_fold"/>
</dbReference>
<feature type="transmembrane region" description="Helical" evidence="6">
    <location>
        <begin position="21"/>
        <end position="43"/>
    </location>
</feature>
<dbReference type="SUPFAM" id="SSF52833">
    <property type="entry name" value="Thioredoxin-like"/>
    <property type="match status" value="1"/>
</dbReference>
<evidence type="ECO:0000256" key="2">
    <source>
        <dbReference type="ARBA" id="ARBA00022729"/>
    </source>
</evidence>
<dbReference type="PANTHER" id="PTHR13887:SF14">
    <property type="entry name" value="DISULFIDE BOND FORMATION PROTEIN D"/>
    <property type="match status" value="1"/>
</dbReference>
<evidence type="ECO:0000256" key="3">
    <source>
        <dbReference type="ARBA" id="ARBA00023002"/>
    </source>
</evidence>
<keyword evidence="6" id="KW-0472">Membrane</keyword>
<dbReference type="OrthoDB" id="117402at2"/>
<evidence type="ECO:0000256" key="1">
    <source>
        <dbReference type="ARBA" id="ARBA00005791"/>
    </source>
</evidence>
<dbReference type="Pfam" id="PF13462">
    <property type="entry name" value="Thioredoxin_4"/>
    <property type="match status" value="1"/>
</dbReference>
<dbReference type="Gene3D" id="3.40.30.10">
    <property type="entry name" value="Glutaredoxin"/>
    <property type="match status" value="1"/>
</dbReference>
<evidence type="ECO:0000256" key="4">
    <source>
        <dbReference type="ARBA" id="ARBA00023157"/>
    </source>
</evidence>
<dbReference type="PANTHER" id="PTHR13887">
    <property type="entry name" value="GLUTATHIONE S-TRANSFERASE KAPPA"/>
    <property type="match status" value="1"/>
</dbReference>
<gene>
    <name evidence="8" type="ORF">DFJ65_1747</name>
</gene>
<evidence type="ECO:0000313" key="9">
    <source>
        <dbReference type="Proteomes" id="UP000256253"/>
    </source>
</evidence>
<keyword evidence="9" id="KW-1185">Reference proteome</keyword>
<name>A0A3D9V0V7_9MICO</name>
<evidence type="ECO:0000259" key="7">
    <source>
        <dbReference type="Pfam" id="PF13462"/>
    </source>
</evidence>
<organism evidence="8 9">
    <name type="scientific">Calidifontibacter indicus</name>
    <dbReference type="NCBI Taxonomy" id="419650"/>
    <lineage>
        <taxon>Bacteria</taxon>
        <taxon>Bacillati</taxon>
        <taxon>Actinomycetota</taxon>
        <taxon>Actinomycetes</taxon>
        <taxon>Micrococcales</taxon>
        <taxon>Dermacoccaceae</taxon>
        <taxon>Calidifontibacter</taxon>
    </lineage>
</organism>
<dbReference type="InterPro" id="IPR036249">
    <property type="entry name" value="Thioredoxin-like_sf"/>
</dbReference>
<reference evidence="8 9" key="1">
    <citation type="submission" date="2018-08" db="EMBL/GenBank/DDBJ databases">
        <title>Sequencing the genomes of 1000 actinobacteria strains.</title>
        <authorList>
            <person name="Klenk H.-P."/>
        </authorList>
    </citation>
    <scope>NUCLEOTIDE SEQUENCE [LARGE SCALE GENOMIC DNA]</scope>
    <source>
        <strain evidence="8 9">DSM 22967</strain>
    </source>
</reference>